<dbReference type="AlphaFoldDB" id="A0AAQ3S6D9"/>
<feature type="region of interest" description="Disordered" evidence="1">
    <location>
        <begin position="80"/>
        <end position="105"/>
    </location>
</feature>
<feature type="compositionally biased region" description="Basic and acidic residues" evidence="1">
    <location>
        <begin position="96"/>
        <end position="105"/>
    </location>
</feature>
<keyword evidence="3" id="KW-1185">Reference proteome</keyword>
<evidence type="ECO:0000256" key="1">
    <source>
        <dbReference type="SAM" id="MobiDB-lite"/>
    </source>
</evidence>
<dbReference type="Proteomes" id="UP001374535">
    <property type="component" value="Chromosome 2"/>
</dbReference>
<reference evidence="2 3" key="1">
    <citation type="journal article" date="2023" name="Life. Sci Alliance">
        <title>Evolutionary insights into 3D genome organization and epigenetic landscape of Vigna mungo.</title>
        <authorList>
            <person name="Junaid A."/>
            <person name="Singh B."/>
            <person name="Bhatia S."/>
        </authorList>
    </citation>
    <scope>NUCLEOTIDE SEQUENCE [LARGE SCALE GENOMIC DNA]</scope>
    <source>
        <strain evidence="2">Urdbean</strain>
    </source>
</reference>
<organism evidence="2 3">
    <name type="scientific">Vigna mungo</name>
    <name type="common">Black gram</name>
    <name type="synonym">Phaseolus mungo</name>
    <dbReference type="NCBI Taxonomy" id="3915"/>
    <lineage>
        <taxon>Eukaryota</taxon>
        <taxon>Viridiplantae</taxon>
        <taxon>Streptophyta</taxon>
        <taxon>Embryophyta</taxon>
        <taxon>Tracheophyta</taxon>
        <taxon>Spermatophyta</taxon>
        <taxon>Magnoliopsida</taxon>
        <taxon>eudicotyledons</taxon>
        <taxon>Gunneridae</taxon>
        <taxon>Pentapetalae</taxon>
        <taxon>rosids</taxon>
        <taxon>fabids</taxon>
        <taxon>Fabales</taxon>
        <taxon>Fabaceae</taxon>
        <taxon>Papilionoideae</taxon>
        <taxon>50 kb inversion clade</taxon>
        <taxon>NPAAA clade</taxon>
        <taxon>indigoferoid/millettioid clade</taxon>
        <taxon>Phaseoleae</taxon>
        <taxon>Vigna</taxon>
    </lineage>
</organism>
<gene>
    <name evidence="2" type="ORF">V8G54_006404</name>
</gene>
<evidence type="ECO:0000313" key="2">
    <source>
        <dbReference type="EMBL" id="WVZ19082.1"/>
    </source>
</evidence>
<protein>
    <submittedName>
        <fullName evidence="2">Uncharacterized protein</fullName>
    </submittedName>
</protein>
<dbReference type="EMBL" id="CP144699">
    <property type="protein sequence ID" value="WVZ19082.1"/>
    <property type="molecule type" value="Genomic_DNA"/>
</dbReference>
<evidence type="ECO:0000313" key="3">
    <source>
        <dbReference type="Proteomes" id="UP001374535"/>
    </source>
</evidence>
<proteinExistence type="predicted"/>
<sequence length="105" mass="12402">MYNTTHFLSLYEVVDNSMFVKELFNLRMFLLFLIMPLFDIRIYPCLYPALESWIWFISKTRLEDLRKTITSNPPCFTCQKDSSTNIISKQLPQAPRSKEPSEKLG</sequence>
<name>A0AAQ3S6D9_VIGMU</name>
<accession>A0AAQ3S6D9</accession>
<feature type="compositionally biased region" description="Polar residues" evidence="1">
    <location>
        <begin position="80"/>
        <end position="91"/>
    </location>
</feature>